<protein>
    <recommendedName>
        <fullName evidence="3">2,3-diketo-5-methylthio-1-phosphopentane phosphatase</fullName>
    </recommendedName>
</protein>
<dbReference type="GO" id="GO:0000287">
    <property type="term" value="F:magnesium ion binding"/>
    <property type="evidence" value="ECO:0007669"/>
    <property type="project" value="TreeGrafter"/>
</dbReference>
<dbReference type="Gene3D" id="3.40.50.1000">
    <property type="entry name" value="HAD superfamily/HAD-like"/>
    <property type="match status" value="1"/>
</dbReference>
<proteinExistence type="predicted"/>
<dbReference type="InterPro" id="IPR036412">
    <property type="entry name" value="HAD-like_sf"/>
</dbReference>
<dbReference type="EMBL" id="LR593887">
    <property type="protein sequence ID" value="VTR97146.1"/>
    <property type="molecule type" value="Genomic_DNA"/>
</dbReference>
<organism evidence="1">
    <name type="scientific">Tuwongella immobilis</name>
    <dbReference type="NCBI Taxonomy" id="692036"/>
    <lineage>
        <taxon>Bacteria</taxon>
        <taxon>Pseudomonadati</taxon>
        <taxon>Planctomycetota</taxon>
        <taxon>Planctomycetia</taxon>
        <taxon>Gemmatales</taxon>
        <taxon>Gemmataceae</taxon>
        <taxon>Tuwongella</taxon>
    </lineage>
</organism>
<accession>A0A6C2YHM4</accession>
<dbReference type="AlphaFoldDB" id="A0A6C2YHM4"/>
<dbReference type="KEGG" id="tim:GMBLW1_30960"/>
<reference evidence="1" key="1">
    <citation type="submission" date="2019-04" db="EMBL/GenBank/DDBJ databases">
        <authorList>
            <consortium name="Science for Life Laboratories"/>
        </authorList>
    </citation>
    <scope>NUCLEOTIDE SEQUENCE</scope>
    <source>
        <strain evidence="1">MBLW1</strain>
    </source>
</reference>
<evidence type="ECO:0000313" key="2">
    <source>
        <dbReference type="Proteomes" id="UP000464378"/>
    </source>
</evidence>
<dbReference type="RefSeq" id="WP_162656029.1">
    <property type="nucleotide sequence ID" value="NZ_LR593887.1"/>
</dbReference>
<dbReference type="PANTHER" id="PTHR43344:SF21">
    <property type="entry name" value="POLYOL PHOSPHATE PHOSPHATASE PYP1"/>
    <property type="match status" value="1"/>
</dbReference>
<dbReference type="InterPro" id="IPR050582">
    <property type="entry name" value="HAD-like_SerB"/>
</dbReference>
<dbReference type="EMBL" id="LR586016">
    <property type="protein sequence ID" value="VIP00864.1"/>
    <property type="molecule type" value="Genomic_DNA"/>
</dbReference>
<keyword evidence="2" id="KW-1185">Reference proteome</keyword>
<dbReference type="GO" id="GO:0006564">
    <property type="term" value="P:L-serine biosynthetic process"/>
    <property type="evidence" value="ECO:0007669"/>
    <property type="project" value="TreeGrafter"/>
</dbReference>
<sequence length="219" mass="24032">MTPSAVLVTDFDGTLTQHDFYQLALAELIPADSPNFWADYRSGKITHFEALQGYFSEIRVDEATVLEVVSRMQVDPQLSASLDRLSAHGWRVIVASAGCDWYIRRLLADVRDRLEIYANPGEFIPGQGLVMQLPVGSPFLSPTLGVDKAGIVRHALQTSDRVAFAGDGYPDFEAARQVPDDRRFARGDLAIALQEAGLAYRPFAVWSEVAAALTEDSAS</sequence>
<dbReference type="Pfam" id="PF12710">
    <property type="entry name" value="HAD"/>
    <property type="match status" value="1"/>
</dbReference>
<dbReference type="NCBIfam" id="TIGR01488">
    <property type="entry name" value="HAD-SF-IB"/>
    <property type="match status" value="1"/>
</dbReference>
<gene>
    <name evidence="1" type="ORF">GMBLW1_30960</name>
</gene>
<evidence type="ECO:0008006" key="3">
    <source>
        <dbReference type="Google" id="ProtNLM"/>
    </source>
</evidence>
<dbReference type="Proteomes" id="UP000464378">
    <property type="component" value="Chromosome"/>
</dbReference>
<dbReference type="SUPFAM" id="SSF56784">
    <property type="entry name" value="HAD-like"/>
    <property type="match status" value="1"/>
</dbReference>
<name>A0A6C2YHM4_9BACT</name>
<dbReference type="GO" id="GO:0005737">
    <property type="term" value="C:cytoplasm"/>
    <property type="evidence" value="ECO:0007669"/>
    <property type="project" value="TreeGrafter"/>
</dbReference>
<dbReference type="InParanoid" id="A0A6C2YHM4"/>
<dbReference type="GO" id="GO:0036424">
    <property type="term" value="F:L-phosphoserine phosphatase activity"/>
    <property type="evidence" value="ECO:0007669"/>
    <property type="project" value="TreeGrafter"/>
</dbReference>
<dbReference type="Gene3D" id="3.90.1470.20">
    <property type="match status" value="1"/>
</dbReference>
<dbReference type="InterPro" id="IPR023214">
    <property type="entry name" value="HAD_sf"/>
</dbReference>
<dbReference type="PANTHER" id="PTHR43344">
    <property type="entry name" value="PHOSPHOSERINE PHOSPHATASE"/>
    <property type="match status" value="1"/>
</dbReference>
<evidence type="ECO:0000313" key="1">
    <source>
        <dbReference type="EMBL" id="VIP00864.1"/>
    </source>
</evidence>